<feature type="transmembrane region" description="Helical" evidence="9">
    <location>
        <begin position="241"/>
        <end position="261"/>
    </location>
</feature>
<protein>
    <submittedName>
        <fullName evidence="12">ABC transporter related protein</fullName>
    </submittedName>
</protein>
<name>I6Z6K0_MELRP</name>
<dbReference type="CDD" id="cd18541">
    <property type="entry name" value="ABC_6TM_TmrB_like"/>
    <property type="match status" value="1"/>
</dbReference>
<dbReference type="Gene3D" id="3.40.50.300">
    <property type="entry name" value="P-loop containing nucleotide triphosphate hydrolases"/>
    <property type="match status" value="1"/>
</dbReference>
<feature type="transmembrane region" description="Helical" evidence="9">
    <location>
        <begin position="20"/>
        <end position="39"/>
    </location>
</feature>
<evidence type="ECO:0000256" key="4">
    <source>
        <dbReference type="ARBA" id="ARBA00022692"/>
    </source>
</evidence>
<evidence type="ECO:0000256" key="5">
    <source>
        <dbReference type="ARBA" id="ARBA00022741"/>
    </source>
</evidence>
<dbReference type="SMART" id="SM00382">
    <property type="entry name" value="AAA"/>
    <property type="match status" value="1"/>
</dbReference>
<dbReference type="PATRIC" id="fig|1191523.3.peg.1646"/>
<dbReference type="Pfam" id="PF00005">
    <property type="entry name" value="ABC_tran"/>
    <property type="match status" value="1"/>
</dbReference>
<keyword evidence="4 9" id="KW-0812">Transmembrane</keyword>
<organism evidence="12 13">
    <name type="scientific">Melioribacter roseus (strain DSM 23840 / JCM 17771 / VKM B-2668 / P3M-2)</name>
    <dbReference type="NCBI Taxonomy" id="1191523"/>
    <lineage>
        <taxon>Bacteria</taxon>
        <taxon>Pseudomonadati</taxon>
        <taxon>Ignavibacteriota</taxon>
        <taxon>Ignavibacteria</taxon>
        <taxon>Ignavibacteriales</taxon>
        <taxon>Melioribacteraceae</taxon>
        <taxon>Melioribacter</taxon>
    </lineage>
</organism>
<sequence>MFGNLTYLKKYFARYKSSYLLGILFILISNVATVFVPILIKDSINLLEKNLDTHLIVNYALYTVGITLIAGLFQFFIRETIIVASRKIEYDLRQDFWEHIQKLPLRFFQNNSTGNIMSHATNDINAVRSFVGPAVMYSIDNGTLFLMIIPIMLSLSPALTFYVLLPLPFLSYLVYVVMRKIHVKYTRIQEKFSELTEKAQENFSGIRVVKSYVREDYEVKEFTKQSDEYLKRKMDLVRLQALFHPIFFVIAGFSTIIVIFVGGKMVIDGEISLGIIVAFVAYLSMLIWPMISFGFVANLVQQADSSMKRLLKFFNEPYEIKDGDETDYSIENIEGQIEFKNVSFRYNDFLPPVLDNVSLKINKGETVAFIGKTGSGKTTLVNLIPRFYDVTEGSVTIDGVDVRKIPLKTLRKNIGFVPQETFLFSDTLAKNIVYGNGNEDEEMIKYVAQISQLAKDVESFPKGYDTILGERGITLSGGQKQRTSLARALAIDPKILILDDSFSAVDTHTEEEILKRLKEFMKNRTSIIISHRISTVKDSDKIFVIDNGRIAEEGTHEELVELGGIYADLHFKQLLEEELKELN</sequence>
<reference evidence="12 13" key="1">
    <citation type="journal article" date="2013" name="PLoS ONE">
        <title>Genomic analysis of Melioribacter roseus, facultatively anaerobic organotrophic bacterium representing a novel deep lineage within Bacteriodetes/Chlorobi group.</title>
        <authorList>
            <person name="Kadnikov V.V."/>
            <person name="Mardanov A.V."/>
            <person name="Podosokorskaya O.A."/>
            <person name="Gavrilov S.N."/>
            <person name="Kublanov I.V."/>
            <person name="Beletsky A.V."/>
            <person name="Bonch-Osmolovskaya E.A."/>
            <person name="Ravin N.V."/>
        </authorList>
    </citation>
    <scope>NUCLEOTIDE SEQUENCE [LARGE SCALE GENOMIC DNA]</scope>
    <source>
        <strain evidence="13">JCM 17771 / P3M-2</strain>
    </source>
</reference>
<keyword evidence="3" id="KW-1003">Cell membrane</keyword>
<dbReference type="SUPFAM" id="SSF52540">
    <property type="entry name" value="P-loop containing nucleoside triphosphate hydrolases"/>
    <property type="match status" value="1"/>
</dbReference>
<keyword evidence="7 9" id="KW-1133">Transmembrane helix</keyword>
<evidence type="ECO:0000313" key="13">
    <source>
        <dbReference type="Proteomes" id="UP000009011"/>
    </source>
</evidence>
<keyword evidence="2" id="KW-0813">Transport</keyword>
<feature type="transmembrane region" description="Helical" evidence="9">
    <location>
        <begin position="134"/>
        <end position="153"/>
    </location>
</feature>
<feature type="transmembrane region" description="Helical" evidence="9">
    <location>
        <begin position="273"/>
        <end position="300"/>
    </location>
</feature>
<proteinExistence type="predicted"/>
<evidence type="ECO:0000256" key="6">
    <source>
        <dbReference type="ARBA" id="ARBA00022840"/>
    </source>
</evidence>
<evidence type="ECO:0000256" key="9">
    <source>
        <dbReference type="SAM" id="Phobius"/>
    </source>
</evidence>
<feature type="domain" description="ABC transmembrane type-1" evidence="11">
    <location>
        <begin position="20"/>
        <end position="302"/>
    </location>
</feature>
<dbReference type="eggNOG" id="COG1132">
    <property type="taxonomic scope" value="Bacteria"/>
</dbReference>
<dbReference type="InterPro" id="IPR039421">
    <property type="entry name" value="Type_1_exporter"/>
</dbReference>
<feature type="transmembrane region" description="Helical" evidence="9">
    <location>
        <begin position="59"/>
        <end position="77"/>
    </location>
</feature>
<dbReference type="PROSITE" id="PS50929">
    <property type="entry name" value="ABC_TM1F"/>
    <property type="match status" value="1"/>
</dbReference>
<evidence type="ECO:0000256" key="8">
    <source>
        <dbReference type="ARBA" id="ARBA00023136"/>
    </source>
</evidence>
<evidence type="ECO:0000256" key="1">
    <source>
        <dbReference type="ARBA" id="ARBA00004651"/>
    </source>
</evidence>
<keyword evidence="6" id="KW-0067">ATP-binding</keyword>
<feature type="domain" description="ABC transporter" evidence="10">
    <location>
        <begin position="337"/>
        <end position="572"/>
    </location>
</feature>
<dbReference type="RefSeq" id="WP_014856224.1">
    <property type="nucleotide sequence ID" value="NC_018178.1"/>
</dbReference>
<dbReference type="InterPro" id="IPR027417">
    <property type="entry name" value="P-loop_NTPase"/>
</dbReference>
<dbReference type="InterPro" id="IPR036640">
    <property type="entry name" value="ABC1_TM_sf"/>
</dbReference>
<dbReference type="PANTHER" id="PTHR43394:SF1">
    <property type="entry name" value="ATP-BINDING CASSETTE SUB-FAMILY B MEMBER 10, MITOCHONDRIAL"/>
    <property type="match status" value="1"/>
</dbReference>
<dbReference type="Proteomes" id="UP000009011">
    <property type="component" value="Chromosome"/>
</dbReference>
<dbReference type="InterPro" id="IPR003439">
    <property type="entry name" value="ABC_transporter-like_ATP-bd"/>
</dbReference>
<comment type="subcellular location">
    <subcellularLocation>
        <location evidence="1">Cell membrane</location>
        <topology evidence="1">Multi-pass membrane protein</topology>
    </subcellularLocation>
</comment>
<dbReference type="GO" id="GO:0016887">
    <property type="term" value="F:ATP hydrolysis activity"/>
    <property type="evidence" value="ECO:0007669"/>
    <property type="project" value="InterPro"/>
</dbReference>
<keyword evidence="13" id="KW-1185">Reference proteome</keyword>
<dbReference type="KEGG" id="mro:MROS_1553"/>
<dbReference type="FunFam" id="3.40.50.300:FF:000221">
    <property type="entry name" value="Multidrug ABC transporter ATP-binding protein"/>
    <property type="match status" value="1"/>
</dbReference>
<dbReference type="PANTHER" id="PTHR43394">
    <property type="entry name" value="ATP-DEPENDENT PERMEASE MDL1, MITOCHONDRIAL"/>
    <property type="match status" value="1"/>
</dbReference>
<evidence type="ECO:0000313" key="12">
    <source>
        <dbReference type="EMBL" id="AFN74790.1"/>
    </source>
</evidence>
<keyword evidence="5" id="KW-0547">Nucleotide-binding</keyword>
<evidence type="ECO:0000259" key="11">
    <source>
        <dbReference type="PROSITE" id="PS50929"/>
    </source>
</evidence>
<evidence type="ECO:0000256" key="2">
    <source>
        <dbReference type="ARBA" id="ARBA00022448"/>
    </source>
</evidence>
<evidence type="ECO:0000256" key="7">
    <source>
        <dbReference type="ARBA" id="ARBA00022989"/>
    </source>
</evidence>
<dbReference type="GO" id="GO:0005886">
    <property type="term" value="C:plasma membrane"/>
    <property type="evidence" value="ECO:0007669"/>
    <property type="project" value="UniProtKB-SubCell"/>
</dbReference>
<gene>
    <name evidence="12" type="ordered locus">MROS_1553</name>
</gene>
<dbReference type="Pfam" id="PF00664">
    <property type="entry name" value="ABC_membrane"/>
    <property type="match status" value="1"/>
</dbReference>
<dbReference type="InterPro" id="IPR003593">
    <property type="entry name" value="AAA+_ATPase"/>
</dbReference>
<evidence type="ECO:0000259" key="10">
    <source>
        <dbReference type="PROSITE" id="PS50893"/>
    </source>
</evidence>
<dbReference type="STRING" id="1191523.MROS_1553"/>
<dbReference type="PROSITE" id="PS50893">
    <property type="entry name" value="ABC_TRANSPORTER_2"/>
    <property type="match status" value="1"/>
</dbReference>
<evidence type="ECO:0000256" key="3">
    <source>
        <dbReference type="ARBA" id="ARBA00022475"/>
    </source>
</evidence>
<dbReference type="AlphaFoldDB" id="I6Z6K0"/>
<feature type="transmembrane region" description="Helical" evidence="9">
    <location>
        <begin position="159"/>
        <end position="178"/>
    </location>
</feature>
<dbReference type="Gene3D" id="1.20.1560.10">
    <property type="entry name" value="ABC transporter type 1, transmembrane domain"/>
    <property type="match status" value="1"/>
</dbReference>
<dbReference type="GO" id="GO:0005524">
    <property type="term" value="F:ATP binding"/>
    <property type="evidence" value="ECO:0007669"/>
    <property type="project" value="UniProtKB-KW"/>
</dbReference>
<dbReference type="SUPFAM" id="SSF90123">
    <property type="entry name" value="ABC transporter transmembrane region"/>
    <property type="match status" value="1"/>
</dbReference>
<dbReference type="InterPro" id="IPR011527">
    <property type="entry name" value="ABC1_TM_dom"/>
</dbReference>
<accession>I6Z6K0</accession>
<dbReference type="EMBL" id="CP003557">
    <property type="protein sequence ID" value="AFN74790.1"/>
    <property type="molecule type" value="Genomic_DNA"/>
</dbReference>
<dbReference type="GO" id="GO:0015421">
    <property type="term" value="F:ABC-type oligopeptide transporter activity"/>
    <property type="evidence" value="ECO:0007669"/>
    <property type="project" value="TreeGrafter"/>
</dbReference>
<dbReference type="OrthoDB" id="593815at2"/>
<dbReference type="HOGENOM" id="CLU_000604_84_3_10"/>
<keyword evidence="8 9" id="KW-0472">Membrane</keyword>